<dbReference type="InterPro" id="IPR013217">
    <property type="entry name" value="Methyltransf_12"/>
</dbReference>
<keyword evidence="9" id="KW-0511">Multifunctional enzyme</keyword>
<dbReference type="Gene3D" id="1.10.1200.10">
    <property type="entry name" value="ACP-like"/>
    <property type="match status" value="2"/>
</dbReference>
<dbReference type="Pfam" id="PF02801">
    <property type="entry name" value="Ketoacyl-synt_C"/>
    <property type="match status" value="1"/>
</dbReference>
<dbReference type="SUPFAM" id="SSF53901">
    <property type="entry name" value="Thiolase-like"/>
    <property type="match status" value="1"/>
</dbReference>
<dbReference type="InterPro" id="IPR002364">
    <property type="entry name" value="Quin_OxRdtase/zeta-crystal_CS"/>
</dbReference>
<dbReference type="InterPro" id="IPR013154">
    <property type="entry name" value="ADH-like_N"/>
</dbReference>
<dbReference type="InterPro" id="IPR000182">
    <property type="entry name" value="GNAT_dom"/>
</dbReference>
<comment type="function">
    <text evidence="11">Involved in production of the polyketide antibiotic thailandamide.</text>
</comment>
<evidence type="ECO:0000256" key="10">
    <source>
        <dbReference type="ARBA" id="ARBA00023315"/>
    </source>
</evidence>
<dbReference type="SMART" id="SM00825">
    <property type="entry name" value="PKS_KS"/>
    <property type="match status" value="1"/>
</dbReference>
<feature type="region of interest" description="C-terminal hotdog fold" evidence="12">
    <location>
        <begin position="1299"/>
        <end position="1452"/>
    </location>
</feature>
<name>A0A844QK60_9HYPH</name>
<dbReference type="InterPro" id="IPR050091">
    <property type="entry name" value="PKS_NRPS_Biosynth_Enz"/>
</dbReference>
<dbReference type="GO" id="GO:0005886">
    <property type="term" value="C:plasma membrane"/>
    <property type="evidence" value="ECO:0007669"/>
    <property type="project" value="TreeGrafter"/>
</dbReference>
<evidence type="ECO:0000313" key="18">
    <source>
        <dbReference type="EMBL" id="MVA98340.1"/>
    </source>
</evidence>
<dbReference type="InterPro" id="IPR018201">
    <property type="entry name" value="Ketoacyl_synth_AS"/>
</dbReference>
<dbReference type="InterPro" id="IPR009081">
    <property type="entry name" value="PP-bd_ACP"/>
</dbReference>
<dbReference type="SMART" id="SM00826">
    <property type="entry name" value="PKS_DH"/>
    <property type="match status" value="1"/>
</dbReference>
<evidence type="ECO:0000313" key="19">
    <source>
        <dbReference type="Proteomes" id="UP000463224"/>
    </source>
</evidence>
<keyword evidence="4" id="KW-0963">Cytoplasm</keyword>
<dbReference type="InterPro" id="IPR049551">
    <property type="entry name" value="PKS_DH_C"/>
</dbReference>
<proteinExistence type="predicted"/>
<dbReference type="CDD" id="cd02440">
    <property type="entry name" value="AdoMet_MTases"/>
    <property type="match status" value="1"/>
</dbReference>
<gene>
    <name evidence="18" type="ORF">GN330_13910</name>
</gene>
<dbReference type="InterPro" id="IPR054514">
    <property type="entry name" value="RhiE-like_linker"/>
</dbReference>
<feature type="compositionally biased region" description="Low complexity" evidence="13">
    <location>
        <begin position="506"/>
        <end position="522"/>
    </location>
</feature>
<keyword evidence="10" id="KW-0012">Acyltransferase</keyword>
<dbReference type="Pfam" id="PF00550">
    <property type="entry name" value="PP-binding"/>
    <property type="match status" value="2"/>
</dbReference>
<dbReference type="Pfam" id="PF08242">
    <property type="entry name" value="Methyltransf_12"/>
    <property type="match status" value="1"/>
</dbReference>
<evidence type="ECO:0000256" key="2">
    <source>
        <dbReference type="ARBA" id="ARBA00004792"/>
    </source>
</evidence>
<feature type="region of interest" description="Disordered" evidence="13">
    <location>
        <begin position="498"/>
        <end position="529"/>
    </location>
</feature>
<dbReference type="Pfam" id="PF00109">
    <property type="entry name" value="ketoacyl-synt"/>
    <property type="match status" value="1"/>
</dbReference>
<evidence type="ECO:0000256" key="3">
    <source>
        <dbReference type="ARBA" id="ARBA00022450"/>
    </source>
</evidence>
<feature type="domain" description="Carrier" evidence="14">
    <location>
        <begin position="420"/>
        <end position="495"/>
    </location>
</feature>
<evidence type="ECO:0000256" key="5">
    <source>
        <dbReference type="ARBA" id="ARBA00022553"/>
    </source>
</evidence>
<dbReference type="InterPro" id="IPR013968">
    <property type="entry name" value="PKS_KR"/>
</dbReference>
<accession>A0A844QK60</accession>
<dbReference type="Gene3D" id="3.40.630.30">
    <property type="match status" value="1"/>
</dbReference>
<feature type="domain" description="N-acetyltransferase" evidence="15">
    <location>
        <begin position="207"/>
        <end position="380"/>
    </location>
</feature>
<dbReference type="GO" id="GO:0031177">
    <property type="term" value="F:phosphopantetheine binding"/>
    <property type="evidence" value="ECO:0007669"/>
    <property type="project" value="InterPro"/>
</dbReference>
<dbReference type="CDD" id="cd08953">
    <property type="entry name" value="KR_2_SDR_x"/>
    <property type="match status" value="1"/>
</dbReference>
<dbReference type="PROSITE" id="PS52019">
    <property type="entry name" value="PKS_MFAS_DH"/>
    <property type="match status" value="1"/>
</dbReference>
<dbReference type="PANTHER" id="PTHR43775:SF37">
    <property type="entry name" value="SI:DKEY-61P9.11"/>
    <property type="match status" value="1"/>
</dbReference>
<dbReference type="InterPro" id="IPR006162">
    <property type="entry name" value="Ppantetheine_attach_site"/>
</dbReference>
<keyword evidence="6" id="KW-0808">Transferase</keyword>
<dbReference type="SUPFAM" id="SSF50129">
    <property type="entry name" value="GroES-like"/>
    <property type="match status" value="1"/>
</dbReference>
<dbReference type="Pfam" id="PF22336">
    <property type="entry name" value="RhiE-like_linker"/>
    <property type="match status" value="1"/>
</dbReference>
<comment type="caution">
    <text evidence="18">The sequence shown here is derived from an EMBL/GenBank/DDBJ whole genome shotgun (WGS) entry which is preliminary data.</text>
</comment>
<feature type="domain" description="Ketosynthase family 3 (KS3)" evidence="16">
    <location>
        <begin position="533"/>
        <end position="964"/>
    </location>
</feature>
<comment type="subcellular location">
    <subcellularLocation>
        <location evidence="1">Cytoplasm</location>
    </subcellularLocation>
</comment>
<protein>
    <submittedName>
        <fullName evidence="18">SDR family NAD(P)-dependent oxidoreductase</fullName>
    </submittedName>
</protein>
<dbReference type="GO" id="GO:0004312">
    <property type="term" value="F:fatty acid synthase activity"/>
    <property type="evidence" value="ECO:0007669"/>
    <property type="project" value="TreeGrafter"/>
</dbReference>
<evidence type="ECO:0000256" key="11">
    <source>
        <dbReference type="ARBA" id="ARBA00054155"/>
    </source>
</evidence>
<dbReference type="PROSITE" id="PS50075">
    <property type="entry name" value="CARRIER"/>
    <property type="match status" value="2"/>
</dbReference>
<dbReference type="InterPro" id="IPR042104">
    <property type="entry name" value="PKS_dehydratase_sf"/>
</dbReference>
<feature type="active site" description="Proton donor; for dehydratase activity" evidence="12">
    <location>
        <position position="1366"/>
    </location>
</feature>
<dbReference type="InterPro" id="IPR036736">
    <property type="entry name" value="ACP-like_sf"/>
</dbReference>
<dbReference type="InterPro" id="IPR014030">
    <property type="entry name" value="Ketoacyl_synth_N"/>
</dbReference>
<organism evidence="18 19">
    <name type="scientific">Nitratireductor arenosus</name>
    <dbReference type="NCBI Taxonomy" id="2682096"/>
    <lineage>
        <taxon>Bacteria</taxon>
        <taxon>Pseudomonadati</taxon>
        <taxon>Pseudomonadota</taxon>
        <taxon>Alphaproteobacteria</taxon>
        <taxon>Hyphomicrobiales</taxon>
        <taxon>Phyllobacteriaceae</taxon>
        <taxon>Nitratireductor</taxon>
    </lineage>
</organism>
<evidence type="ECO:0000259" key="16">
    <source>
        <dbReference type="PROSITE" id="PS52004"/>
    </source>
</evidence>
<evidence type="ECO:0000256" key="7">
    <source>
        <dbReference type="ARBA" id="ARBA00022737"/>
    </source>
</evidence>
<dbReference type="SMART" id="SM01294">
    <property type="entry name" value="PKS_PP_betabranch"/>
    <property type="match status" value="1"/>
</dbReference>
<dbReference type="PROSITE" id="PS01162">
    <property type="entry name" value="QOR_ZETA_CRYSTAL"/>
    <property type="match status" value="1"/>
</dbReference>
<dbReference type="SUPFAM" id="SSF51735">
    <property type="entry name" value="NAD(P)-binding Rossmann-fold domains"/>
    <property type="match status" value="3"/>
</dbReference>
<keyword evidence="7" id="KW-0677">Repeat</keyword>
<dbReference type="InterPro" id="IPR020807">
    <property type="entry name" value="PKS_DH"/>
</dbReference>
<dbReference type="Gene3D" id="1.10.1240.100">
    <property type="match status" value="1"/>
</dbReference>
<dbReference type="InterPro" id="IPR020843">
    <property type="entry name" value="ER"/>
</dbReference>
<keyword evidence="8" id="KW-0521">NADP</keyword>
<feature type="domain" description="Carrier" evidence="14">
    <location>
        <begin position="2330"/>
        <end position="2407"/>
    </location>
</feature>
<evidence type="ECO:0000256" key="6">
    <source>
        <dbReference type="ARBA" id="ARBA00022679"/>
    </source>
</evidence>
<dbReference type="FunFam" id="3.40.47.10:FF:000019">
    <property type="entry name" value="Polyketide synthase type I"/>
    <property type="match status" value="1"/>
</dbReference>
<dbReference type="InterPro" id="IPR049552">
    <property type="entry name" value="PKS_DH_N"/>
</dbReference>
<dbReference type="PROSITE" id="PS00606">
    <property type="entry name" value="KS3_1"/>
    <property type="match status" value="1"/>
</dbReference>
<keyword evidence="3" id="KW-0596">Phosphopantetheine</keyword>
<dbReference type="InterPro" id="IPR013149">
    <property type="entry name" value="ADH-like_C"/>
</dbReference>
<evidence type="ECO:0000256" key="8">
    <source>
        <dbReference type="ARBA" id="ARBA00022857"/>
    </source>
</evidence>
<dbReference type="EMBL" id="WPHG01000003">
    <property type="protein sequence ID" value="MVA98340.1"/>
    <property type="molecule type" value="Genomic_DNA"/>
</dbReference>
<dbReference type="Pfam" id="PF08240">
    <property type="entry name" value="ADH_N"/>
    <property type="match status" value="1"/>
</dbReference>
<dbReference type="GO" id="GO:0016491">
    <property type="term" value="F:oxidoreductase activity"/>
    <property type="evidence" value="ECO:0007669"/>
    <property type="project" value="InterPro"/>
</dbReference>
<reference evidence="18 19" key="1">
    <citation type="submission" date="2019-12" db="EMBL/GenBank/DDBJ databases">
        <title>Nitratireductor arenosus sp. nov., Isolated from sea sand, Jeju island, South Korea.</title>
        <authorList>
            <person name="Kim W."/>
        </authorList>
    </citation>
    <scope>NUCLEOTIDE SEQUENCE [LARGE SCALE GENOMIC DNA]</scope>
    <source>
        <strain evidence="18 19">CAU 1489</strain>
    </source>
</reference>
<dbReference type="SMART" id="SM00823">
    <property type="entry name" value="PKS_PP"/>
    <property type="match status" value="2"/>
</dbReference>
<dbReference type="InterPro" id="IPR057326">
    <property type="entry name" value="KR_dom"/>
</dbReference>
<dbReference type="Proteomes" id="UP000463224">
    <property type="component" value="Unassembled WGS sequence"/>
</dbReference>
<dbReference type="Pfam" id="PF21089">
    <property type="entry name" value="PKS_DH_N"/>
    <property type="match status" value="1"/>
</dbReference>
<dbReference type="SUPFAM" id="SSF55729">
    <property type="entry name" value="Acyl-CoA N-acyltransferases (Nat)"/>
    <property type="match status" value="1"/>
</dbReference>
<dbReference type="CDD" id="cd00833">
    <property type="entry name" value="PKS"/>
    <property type="match status" value="1"/>
</dbReference>
<keyword evidence="19" id="KW-1185">Reference proteome</keyword>
<keyword evidence="5" id="KW-0597">Phosphoprotein</keyword>
<dbReference type="InterPro" id="IPR020806">
    <property type="entry name" value="PKS_PP-bd"/>
</dbReference>
<dbReference type="Gene3D" id="3.40.47.10">
    <property type="match status" value="1"/>
</dbReference>
<dbReference type="PROSITE" id="PS52004">
    <property type="entry name" value="KS3_2"/>
    <property type="match status" value="1"/>
</dbReference>
<evidence type="ECO:0000259" key="15">
    <source>
        <dbReference type="PROSITE" id="PS51186"/>
    </source>
</evidence>
<evidence type="ECO:0000256" key="9">
    <source>
        <dbReference type="ARBA" id="ARBA00023268"/>
    </source>
</evidence>
<dbReference type="Pfam" id="PF00107">
    <property type="entry name" value="ADH_zinc_N"/>
    <property type="match status" value="1"/>
</dbReference>
<dbReference type="InterPro" id="IPR049900">
    <property type="entry name" value="PKS_mFAS_DH"/>
</dbReference>
<evidence type="ECO:0000259" key="17">
    <source>
        <dbReference type="PROSITE" id="PS52019"/>
    </source>
</evidence>
<feature type="region of interest" description="Disordered" evidence="13">
    <location>
        <begin position="2308"/>
        <end position="2332"/>
    </location>
</feature>
<comment type="pathway">
    <text evidence="2">Antibiotic biosynthesis.</text>
</comment>
<dbReference type="InterPro" id="IPR011032">
    <property type="entry name" value="GroES-like_sf"/>
</dbReference>
<dbReference type="InterPro" id="IPR014031">
    <property type="entry name" value="Ketoacyl_synth_C"/>
</dbReference>
<dbReference type="Gene3D" id="3.40.50.150">
    <property type="entry name" value="Vaccinia Virus protein VP39"/>
    <property type="match status" value="1"/>
</dbReference>
<feature type="domain" description="PKS/mFAS DH" evidence="17">
    <location>
        <begin position="1159"/>
        <end position="1452"/>
    </location>
</feature>
<dbReference type="InterPro" id="IPR016181">
    <property type="entry name" value="Acyl_CoA_acyltransferase"/>
</dbReference>
<feature type="active site" description="Proton acceptor; for dehydratase activity" evidence="12">
    <location>
        <position position="1188"/>
    </location>
</feature>
<dbReference type="GO" id="GO:0008270">
    <property type="term" value="F:zinc ion binding"/>
    <property type="evidence" value="ECO:0007669"/>
    <property type="project" value="InterPro"/>
</dbReference>
<evidence type="ECO:0000259" key="14">
    <source>
        <dbReference type="PROSITE" id="PS50075"/>
    </source>
</evidence>
<dbReference type="SUPFAM" id="SSF47336">
    <property type="entry name" value="ACP-like"/>
    <property type="match status" value="2"/>
</dbReference>
<dbReference type="SMART" id="SM00829">
    <property type="entry name" value="PKS_ER"/>
    <property type="match status" value="1"/>
</dbReference>
<dbReference type="SMART" id="SM00822">
    <property type="entry name" value="PKS_KR"/>
    <property type="match status" value="1"/>
</dbReference>
<evidence type="ECO:0000256" key="13">
    <source>
        <dbReference type="SAM" id="MobiDB-lite"/>
    </source>
</evidence>
<dbReference type="InterPro" id="IPR029063">
    <property type="entry name" value="SAM-dependent_MTases_sf"/>
</dbReference>
<dbReference type="Pfam" id="PF14765">
    <property type="entry name" value="PS-DH"/>
    <property type="match status" value="1"/>
</dbReference>
<dbReference type="PROSITE" id="PS00012">
    <property type="entry name" value="PHOSPHOPANTETHEINE"/>
    <property type="match status" value="1"/>
</dbReference>
<evidence type="ECO:0000256" key="4">
    <source>
        <dbReference type="ARBA" id="ARBA00022490"/>
    </source>
</evidence>
<dbReference type="PROSITE" id="PS51186">
    <property type="entry name" value="GNAT"/>
    <property type="match status" value="1"/>
</dbReference>
<feature type="region of interest" description="N-terminal hotdog fold" evidence="12">
    <location>
        <begin position="1159"/>
        <end position="1285"/>
    </location>
</feature>
<evidence type="ECO:0000256" key="12">
    <source>
        <dbReference type="PROSITE-ProRule" id="PRU01363"/>
    </source>
</evidence>
<dbReference type="Gene3D" id="3.10.129.110">
    <property type="entry name" value="Polyketide synthase dehydratase"/>
    <property type="match status" value="1"/>
</dbReference>
<dbReference type="Pfam" id="PF08659">
    <property type="entry name" value="KR"/>
    <property type="match status" value="1"/>
</dbReference>
<sequence>MANTSTTKIAEAPARLLLDQCFRDGAPKYIVDIGFGAGSLSGQLEQALRSEYRHLPSGSLPMLIGLNPNPDTDHAGSSVRIVPGLCDSGALLAEKLAALGVTDLENAAYIHAPAVEATPDAASAAAASLLFDAGSFGPWLRRHGLIVLAQQSALEPSSPVEWMRDPQRLLLTLAGGGVFPDAGPAFELGQMSDKDGFSVVRFRHRDYRIRPADKADLPTLVALEKSCWAVGSRASSAMIRGRLTRYPAGQLALENEHGLVGAVYSQRVVNDDFGASTMFTVGKLHDDAGPLALLLALNVLPEMQDRSYGDQLLEFMLQYCAATPGIDAVIGVTRCKDYAKHDGVDMSRYIGLRNEQGRLVDTVLRFHEMHGARIERLVANYRPRDDENSGFGVLVRYEGCRQRKELSVDAAATAVPVGVSEIESFIATTVAAILNAGDGARIDVARPLFELGMDSADLLDLRERIRATFGVRLEATFFAEHGTCERIAKHLAERLPQEPDNEGAELPEAPQASASPAAGSPPAERRKTPMAKGDAIAIVGMACRLPGGIEDRHSFWEILRDGKDMVGRMPAGRWAWPAGIDPGDTHRGIDRGGFIHGVDEFDPLFFRISPKDAATLDPQQRLMLQLAWSCVEDAGYSAHALAGTATGVYVGASGSDYQLRLCSEQLEHIDGHFGLSTSVALLANRVSYFFDWNGPSIQVDTACSSSLVAVHEAVSAIKNGMCDQALVGGVNIMCHPATSVAFYSAGMLSKDGRCKTFGRAADGYVRGEGGVMFLLKPLDAALAAGDRIHGLIAGTAVNHGGQTAGLTVPSNVRQAALVRRALARADLPADAITYVEAHGTGTALGDPTEVRGLTEAFADCRHDQAEPYCGLGSVKTNIGHLEAAAGVAGLLKVLLQLQHQTLVKSLHCDDLNPHIRLDEGPFYVVRENRPWTPLRDGDGDALPRRAGISSFGSGGANAHLIVEEYVEPAGASDLAADTGAPAMVVLSAKTEERLKERARQLLDAIATYPLGDEQLASLAYTLQVGRQPMEMRLGIVAASISELEATLRAYLAGETAIEGLQRGRVARNTDAADGAGAADPRENLARWVENGEHARLLELWVKGVTLDWAALYGENRPARLALPTYPFARDRYWLPPKPTATRTQPAGDGPDAARAGLAHPLLQANISDLSAQRFLTRFCGDELFLSDHVVQGRRVFPAVAYLEMARAAVSQSGRDASWRAGLELKDVVWAQSIAVDDSAVDVAIGLSARNGADIAWEVSTQAAGGRDGERILHCQGRAVPLAERDAPVVDIAALRAQCRSTSIPAQECYERFRAIGLDYGAAQRSMAELSVGTDRHGRKQVLARLALPDPVRDDVARYGLHPSILDGALQAALGLDFAQAQQGGLSLPFAAEAVAVFGPSPSSGWAWVRDSDGRDASQTLHKLDIDICDDDGRTSVALRGFTMRAARQGEETRPATMPADSDAVMLTPAWETTDPELGDIWPTASDAVAIVGGSAARRAEFRALYPQARLIELEPASGVEAIEDRLHAAGAIDHVVWLAPDDPPAQPLGEAVVEGQRRGVLQCFRFIKALLGLGYGDRPLGWTVVTTQTLPIERGEALNPTHAGMHGLIGSMAKEYPTWRVRLLDMPRDGDWPVASVLRMPADGHGNPWGYRHGEWYRRALLPSRLEGSSPSLYRRGGVYVVLGGAGGIGEVWSEYMIRTYQAQVIWIGRRAKNAAIQSKIDRLAALGPAPDYHAADASDEAALGQVHDLIRRAHGQVHGVVHSAIVLNDSSLARMQEPAFLEALSVKVDGSVHLARVFGRDPLDFALFFSSMLSFKAPPGQSNYAAGCAFKDAFAHRLAQDLPCAVKVMNWGYWGSVGIVASQAYRERMARLGQGSLEPEESMAALELLLRAAQDQVVLLKPTRPFAAEDGVAGDEVSVNPAAYPSALAGLQASVATPAQEMRPERAAGFEEIERLLRRLLWAQLCKLGFPASPTDFDGIKAALGLRDLYDPWLAESLTALADDNYLASDGKAYWRLACPEADEAAAWREWDAHRSHWLSEPALAANVTLLDKTMRALPDILSGATRATDILFPNASMALVEGFYKDNPVADYFNEIVADTVAGFIEQRTGQDPTARIRILEVGAGTGGTSARVLERLKAYRDRIEDYCYTDLSRAFLTHGERVFGAENPYFRTRIFDVEKPIADQGLDGGQYDLVVGTNVLHATRNIRRTLRNAKALLRGNGLLLLNEIVEKSLFLHLTFGLLEGWWLSEDKSVRLSGSPCLSADAWRRVLIGEGFKTVLFPASQAIGLGQQVVVAESDGVVRQQRHEPAGGAEVAPVPPPRPPQERPNESHVREIVVDKIAQSLGMARERIESDRPFSEYGFDSIVSVGLVNELNQALHIDLPTIAIFDFNTVDRLCAKICADFGQSIVPPAGEAAPAAGNGPRDVQSSPATVVELKAILARGRKPKHADVSRPTLSVATSPLKFHHVLLTTPGRIDDIRLVEGTLADLEPDQVHVAVHAFSLNFGDLLCVSGMYPTMPGYPFTPGFEASGVVASVGSAVTTVAVGDPVIAVMGERLGGQGSVVTCRETQLLRKPDSVSFEEASAFPIVTSTMVGAFRKADLRKGERILIQSAAGGTGLIAVQMAKHRDAEIFATVGSDHKIALLRERGVHHVFNYRDNDFEVEIERRTAGKGVDVVINTLPDDALQKGIRCLSSGGRYVELAMTALRSAKSVDLSVMNNNQSFHSLDLRRLLLDNPAAAMAYMKDGLDLLAERTVSPTIGKIFAFEEIVEAYRHLASRQSVGKIVVRIPESYRHGETGQHGARMFNEGMQSA</sequence>
<dbReference type="SUPFAM" id="SSF53335">
    <property type="entry name" value="S-adenosyl-L-methionine-dependent methyltransferases"/>
    <property type="match status" value="1"/>
</dbReference>
<dbReference type="Gene3D" id="3.40.50.720">
    <property type="entry name" value="NAD(P)-binding Rossmann-like Domain"/>
    <property type="match status" value="2"/>
</dbReference>
<dbReference type="GO" id="GO:0004315">
    <property type="term" value="F:3-oxoacyl-[acyl-carrier-protein] synthase activity"/>
    <property type="evidence" value="ECO:0007669"/>
    <property type="project" value="InterPro"/>
</dbReference>
<dbReference type="InterPro" id="IPR020841">
    <property type="entry name" value="PKS_Beta-ketoAc_synthase_dom"/>
</dbReference>
<dbReference type="InterPro" id="IPR036291">
    <property type="entry name" value="NAD(P)-bd_dom_sf"/>
</dbReference>
<dbReference type="GO" id="GO:0005737">
    <property type="term" value="C:cytoplasm"/>
    <property type="evidence" value="ECO:0007669"/>
    <property type="project" value="UniProtKB-SubCell"/>
</dbReference>
<dbReference type="InterPro" id="IPR016039">
    <property type="entry name" value="Thiolase-like"/>
</dbReference>
<dbReference type="RefSeq" id="WP_156713289.1">
    <property type="nucleotide sequence ID" value="NZ_WPHG01000003.1"/>
</dbReference>
<dbReference type="GO" id="GO:0006633">
    <property type="term" value="P:fatty acid biosynthetic process"/>
    <property type="evidence" value="ECO:0007669"/>
    <property type="project" value="InterPro"/>
</dbReference>
<dbReference type="GO" id="GO:0071770">
    <property type="term" value="P:DIM/DIP cell wall layer assembly"/>
    <property type="evidence" value="ECO:0007669"/>
    <property type="project" value="TreeGrafter"/>
</dbReference>
<dbReference type="PANTHER" id="PTHR43775">
    <property type="entry name" value="FATTY ACID SYNTHASE"/>
    <property type="match status" value="1"/>
</dbReference>
<dbReference type="Gene3D" id="3.90.180.10">
    <property type="entry name" value="Medium-chain alcohol dehydrogenases, catalytic domain"/>
    <property type="match status" value="1"/>
</dbReference>
<evidence type="ECO:0000256" key="1">
    <source>
        <dbReference type="ARBA" id="ARBA00004496"/>
    </source>
</evidence>